<dbReference type="GO" id="GO:0003865">
    <property type="term" value="F:3-oxo-5-alpha-steroid 4-dehydrogenase activity"/>
    <property type="evidence" value="ECO:0007669"/>
    <property type="project" value="TreeGrafter"/>
</dbReference>
<dbReference type="GO" id="GO:0005783">
    <property type="term" value="C:endoplasmic reticulum"/>
    <property type="evidence" value="ECO:0007669"/>
    <property type="project" value="TreeGrafter"/>
</dbReference>
<dbReference type="InterPro" id="IPR001104">
    <property type="entry name" value="3-oxo-5_a-steroid_4-DH_C"/>
</dbReference>
<keyword evidence="3 5" id="KW-1133">Transmembrane helix</keyword>
<dbReference type="InterPro" id="IPR039698">
    <property type="entry name" value="Dfg10/SRD5A3"/>
</dbReference>
<name>A0AAD5M8X2_PYTIN</name>
<evidence type="ECO:0000259" key="6">
    <source>
        <dbReference type="Pfam" id="PF02544"/>
    </source>
</evidence>
<keyword evidence="8" id="KW-1185">Reference proteome</keyword>
<dbReference type="Pfam" id="PF02544">
    <property type="entry name" value="Steroid_dh"/>
    <property type="match status" value="1"/>
</dbReference>
<evidence type="ECO:0000313" key="7">
    <source>
        <dbReference type="EMBL" id="KAJ0406360.1"/>
    </source>
</evidence>
<dbReference type="Proteomes" id="UP001209570">
    <property type="component" value="Unassembled WGS sequence"/>
</dbReference>
<reference evidence="7" key="1">
    <citation type="submission" date="2021-12" db="EMBL/GenBank/DDBJ databases">
        <title>Prjna785345.</title>
        <authorList>
            <person name="Rujirawat T."/>
            <person name="Krajaejun T."/>
        </authorList>
    </citation>
    <scope>NUCLEOTIDE SEQUENCE</scope>
    <source>
        <strain evidence="7">Pi057C3</strain>
    </source>
</reference>
<dbReference type="GO" id="GO:0006488">
    <property type="term" value="P:dolichol-linked oligosaccharide biosynthetic process"/>
    <property type="evidence" value="ECO:0007669"/>
    <property type="project" value="InterPro"/>
</dbReference>
<comment type="subcellular location">
    <subcellularLocation>
        <location evidence="1">Endomembrane system</location>
        <topology evidence="1">Multi-pass membrane protein</topology>
    </subcellularLocation>
</comment>
<proteinExistence type="predicted"/>
<feature type="transmembrane region" description="Helical" evidence="5">
    <location>
        <begin position="229"/>
        <end position="255"/>
    </location>
</feature>
<keyword evidence="2 5" id="KW-0812">Transmembrane</keyword>
<evidence type="ECO:0000256" key="4">
    <source>
        <dbReference type="ARBA" id="ARBA00023136"/>
    </source>
</evidence>
<protein>
    <recommendedName>
        <fullName evidence="6">3-oxo-5-alpha-steroid 4-dehydrogenase C-terminal domain-containing protein</fullName>
    </recommendedName>
</protein>
<evidence type="ECO:0000256" key="2">
    <source>
        <dbReference type="ARBA" id="ARBA00022692"/>
    </source>
</evidence>
<feature type="domain" description="3-oxo-5-alpha-steroid 4-dehydrogenase C-terminal" evidence="6">
    <location>
        <begin position="175"/>
        <end position="287"/>
    </location>
</feature>
<dbReference type="PANTHER" id="PTHR14624">
    <property type="entry name" value="DFG10 PROTEIN"/>
    <property type="match status" value="1"/>
</dbReference>
<sequence>MMEANALFLGMWAAMAVLMIGTLFSDLLRALLVHGKVRQDTSFSCRWSDSLLRLEMRKSGWTWFYLAGTIYNLAIAAALTLWPTHPLVQTALRWLQHATGEDTALVRIRDDVVLVIGLLGIQDLRRFLESVLVTEFGDSTMHVARLIHYLGIAPSSLSDPASTDRSAALVSIDSPALWIGLLLFALGSFHQWKCNASLAKQKRDNGYRHVIPRGGWFDAVRCPLYSAELLIYLAFVVITGGQHTMVIVVFLWVLLNQSICAKYQSDWYELKFRGEELVRWVLVPGIW</sequence>
<comment type="caution">
    <text evidence="7">The sequence shown here is derived from an EMBL/GenBank/DDBJ whole genome shotgun (WGS) entry which is preliminary data.</text>
</comment>
<dbReference type="PROSITE" id="PS50244">
    <property type="entry name" value="S5A_REDUCTASE"/>
    <property type="match status" value="1"/>
</dbReference>
<dbReference type="PANTHER" id="PTHR14624:SF0">
    <property type="entry name" value="POLYPRENOL REDUCTASE"/>
    <property type="match status" value="1"/>
</dbReference>
<dbReference type="Gene3D" id="1.20.120.1630">
    <property type="match status" value="1"/>
</dbReference>
<gene>
    <name evidence="7" type="ORF">P43SY_006968</name>
</gene>
<organism evidence="7 8">
    <name type="scientific">Pythium insidiosum</name>
    <name type="common">Pythiosis disease agent</name>
    <dbReference type="NCBI Taxonomy" id="114742"/>
    <lineage>
        <taxon>Eukaryota</taxon>
        <taxon>Sar</taxon>
        <taxon>Stramenopiles</taxon>
        <taxon>Oomycota</taxon>
        <taxon>Peronosporomycetes</taxon>
        <taxon>Pythiales</taxon>
        <taxon>Pythiaceae</taxon>
        <taxon>Pythium</taxon>
    </lineage>
</organism>
<dbReference type="GO" id="GO:0016095">
    <property type="term" value="P:polyprenol catabolic process"/>
    <property type="evidence" value="ECO:0007669"/>
    <property type="project" value="TreeGrafter"/>
</dbReference>
<evidence type="ECO:0000256" key="5">
    <source>
        <dbReference type="SAM" id="Phobius"/>
    </source>
</evidence>
<evidence type="ECO:0000256" key="1">
    <source>
        <dbReference type="ARBA" id="ARBA00004127"/>
    </source>
</evidence>
<dbReference type="AlphaFoldDB" id="A0AAD5M8X2"/>
<evidence type="ECO:0000313" key="8">
    <source>
        <dbReference type="Proteomes" id="UP001209570"/>
    </source>
</evidence>
<dbReference type="EMBL" id="JAKCXM010000033">
    <property type="protein sequence ID" value="KAJ0406360.1"/>
    <property type="molecule type" value="Genomic_DNA"/>
</dbReference>
<feature type="transmembrane region" description="Helical" evidence="5">
    <location>
        <begin position="175"/>
        <end position="192"/>
    </location>
</feature>
<evidence type="ECO:0000256" key="3">
    <source>
        <dbReference type="ARBA" id="ARBA00022989"/>
    </source>
</evidence>
<feature type="transmembrane region" description="Helical" evidence="5">
    <location>
        <begin position="63"/>
        <end position="82"/>
    </location>
</feature>
<feature type="transmembrane region" description="Helical" evidence="5">
    <location>
        <begin position="6"/>
        <end position="28"/>
    </location>
</feature>
<keyword evidence="4 5" id="KW-0472">Membrane</keyword>
<accession>A0AAD5M8X2</accession>